<dbReference type="Proteomes" id="UP000530660">
    <property type="component" value="Unassembled WGS sequence"/>
</dbReference>
<evidence type="ECO:0000313" key="2">
    <source>
        <dbReference type="Proteomes" id="UP000530660"/>
    </source>
</evidence>
<proteinExistence type="predicted"/>
<protein>
    <submittedName>
        <fullName evidence="1">Uncharacterized protein</fullName>
    </submittedName>
</protein>
<reference evidence="1 2" key="1">
    <citation type="journal article" date="2020" name="J. Phycol.">
        <title>Comparative genome analysis reveals Cyanidiococcus gen. nov., a new extremophilic red algal genus sister to Cyanidioschyzon (Cyanidioschyzonaceae, Rhodophyta).</title>
        <authorList>
            <person name="Liu S.-L."/>
            <person name="Chiang Y.-R."/>
            <person name="Yoon H.S."/>
            <person name="Fu H.-Y."/>
        </authorList>
    </citation>
    <scope>NUCLEOTIDE SEQUENCE [LARGE SCALE GENOMIC DNA]</scope>
    <source>
        <strain evidence="1 2">THAL066</strain>
    </source>
</reference>
<accession>A0A7J7IPS6</accession>
<sequence length="256" mass="28171">MGALWDWLHASDTETAGRIQKAPVNSMYQNEGRLKVSTAAEADEAMVGPSIERPLYSEAQQALDNHRLTLRLLAEHDAEQGVKPVPWTLSPLVQSASWSDQRLPWTSPSKRLREQTHAGSVWIPKKHGAGRCNWGTLDEICRESARSYGDWCQAAIDRGDLNYEVDDDEYVLEEIPVALKSTSSEPQNSVHAAFKTSLEDEHVSASYTAQGGSPMTCFGLKSPPLDAGMKPSDAADAAWEENGFSFGTRCSDLYLS</sequence>
<name>A0A7J7IPS6_9RHOD</name>
<dbReference type="EMBL" id="VWRR01000001">
    <property type="protein sequence ID" value="KAF6005133.1"/>
    <property type="molecule type" value="Genomic_DNA"/>
</dbReference>
<dbReference type="OrthoDB" id="10494622at2759"/>
<evidence type="ECO:0000313" key="1">
    <source>
        <dbReference type="EMBL" id="KAF6005133.1"/>
    </source>
</evidence>
<organism evidence="1 2">
    <name type="scientific">Cyanidiococcus yangmingshanensis</name>
    <dbReference type="NCBI Taxonomy" id="2690220"/>
    <lineage>
        <taxon>Eukaryota</taxon>
        <taxon>Rhodophyta</taxon>
        <taxon>Bangiophyceae</taxon>
        <taxon>Cyanidiales</taxon>
        <taxon>Cyanidiaceae</taxon>
        <taxon>Cyanidiococcus</taxon>
    </lineage>
</organism>
<keyword evidence="2" id="KW-1185">Reference proteome</keyword>
<comment type="caution">
    <text evidence="1">The sequence shown here is derived from an EMBL/GenBank/DDBJ whole genome shotgun (WGS) entry which is preliminary data.</text>
</comment>
<gene>
    <name evidence="1" type="ORF">F1559_001120</name>
</gene>
<dbReference type="AlphaFoldDB" id="A0A7J7IPS6"/>